<dbReference type="AlphaFoldDB" id="A0A1U7NUT4"/>
<name>A0A1U7NUT4_9DEIO</name>
<dbReference type="EMBL" id="MSTI01000134">
    <property type="protein sequence ID" value="OLV16681.1"/>
    <property type="molecule type" value="Genomic_DNA"/>
</dbReference>
<keyword evidence="2" id="KW-1185">Reference proteome</keyword>
<organism evidence="1 2">
    <name type="scientific">Deinococcus marmoris</name>
    <dbReference type="NCBI Taxonomy" id="249408"/>
    <lineage>
        <taxon>Bacteria</taxon>
        <taxon>Thermotogati</taxon>
        <taxon>Deinococcota</taxon>
        <taxon>Deinococci</taxon>
        <taxon>Deinococcales</taxon>
        <taxon>Deinococcaceae</taxon>
        <taxon>Deinococcus</taxon>
    </lineage>
</organism>
<accession>A0A1U7NUT4</accession>
<protein>
    <submittedName>
        <fullName evidence="1">Uncharacterized protein</fullName>
    </submittedName>
</protein>
<evidence type="ECO:0000313" key="1">
    <source>
        <dbReference type="EMBL" id="OLV16681.1"/>
    </source>
</evidence>
<evidence type="ECO:0000313" key="2">
    <source>
        <dbReference type="Proteomes" id="UP000186607"/>
    </source>
</evidence>
<sequence length="216" mass="24447">MKTIPAPRVGKPTLRPVDKLLAVTSTPSALLLVPDPAAPLRTEHLAVYDQADGGYIATRRTEEAGQVVEEVHWLCKTPEEVEEVLGRGFLAHSLYHLARLQTPCNRHRDGVLNISAHALSCAVWAELTHVQPQPQLDEATHVERKSVAAVWLRVFREVSPGKFRDTGAVRRHVQKMNRSGMEVPEWQVRMCIYEWKLWHEQRAIEEFDGLGLERSA</sequence>
<dbReference type="OrthoDB" id="77035at2"/>
<dbReference type="Proteomes" id="UP000186607">
    <property type="component" value="Unassembled WGS sequence"/>
</dbReference>
<reference evidence="1 2" key="1">
    <citation type="submission" date="2017-01" db="EMBL/GenBank/DDBJ databases">
        <title>Genome Analysis of Deinococcus marmoris KOPRI26562.</title>
        <authorList>
            <person name="Kim J.H."/>
            <person name="Oh H.-M."/>
        </authorList>
    </citation>
    <scope>NUCLEOTIDE SEQUENCE [LARGE SCALE GENOMIC DNA]</scope>
    <source>
        <strain evidence="1 2">KOPRI26562</strain>
    </source>
</reference>
<proteinExistence type="predicted"/>
<gene>
    <name evidence="1" type="ORF">BOO71_0011068</name>
</gene>
<comment type="caution">
    <text evidence="1">The sequence shown here is derived from an EMBL/GenBank/DDBJ whole genome shotgun (WGS) entry which is preliminary data.</text>
</comment>
<dbReference type="RefSeq" id="WP_075835024.1">
    <property type="nucleotide sequence ID" value="NZ_MSTI01000134.1"/>
</dbReference>